<name>A0A944DQU6_DENI1</name>
<dbReference type="PANTHER" id="PTHR43194">
    <property type="entry name" value="HYDROLASE ALPHA/BETA FOLD FAMILY"/>
    <property type="match status" value="1"/>
</dbReference>
<evidence type="ECO:0000313" key="2">
    <source>
        <dbReference type="EMBL" id="MBT0962929.1"/>
    </source>
</evidence>
<proteinExistence type="predicted"/>
<gene>
    <name evidence="2" type="ORF">I8J34_17235</name>
</gene>
<dbReference type="GO" id="GO:0016787">
    <property type="term" value="F:hydrolase activity"/>
    <property type="evidence" value="ECO:0007669"/>
    <property type="project" value="UniProtKB-KW"/>
</dbReference>
<dbReference type="RefSeq" id="WP_214362877.1">
    <property type="nucleotide sequence ID" value="NZ_JAEKFT010000022.1"/>
</dbReference>
<reference evidence="3" key="1">
    <citation type="journal article" date="2022" name="ISME J.">
        <title>Genetic and phylogenetic analysis of dissimilatory iodate-reducing bacteria identifies potential niches across the world's oceans.</title>
        <authorList>
            <person name="Reyes-Umana V."/>
            <person name="Henning Z."/>
            <person name="Lee K."/>
            <person name="Barnum T.P."/>
            <person name="Coates J.D."/>
        </authorList>
    </citation>
    <scope>NUCLEOTIDE SEQUENCE [LARGE SCALE GENOMIC DNA]</scope>
    <source>
        <strain evidence="3">IR12</strain>
    </source>
</reference>
<dbReference type="Proteomes" id="UP000694660">
    <property type="component" value="Unassembled WGS sequence"/>
</dbReference>
<evidence type="ECO:0000313" key="3">
    <source>
        <dbReference type="Proteomes" id="UP000694660"/>
    </source>
</evidence>
<accession>A0A944DQU6</accession>
<feature type="domain" description="AB hydrolase-1" evidence="1">
    <location>
        <begin position="6"/>
        <end position="229"/>
    </location>
</feature>
<protein>
    <submittedName>
        <fullName evidence="2">Alpha/beta hydrolase</fullName>
    </submittedName>
</protein>
<evidence type="ECO:0000259" key="1">
    <source>
        <dbReference type="Pfam" id="PF12697"/>
    </source>
</evidence>
<keyword evidence="2" id="KW-0378">Hydrolase</keyword>
<dbReference type="PANTHER" id="PTHR43194:SF5">
    <property type="entry name" value="PIMELOYL-[ACYL-CARRIER PROTEIN] METHYL ESTER ESTERASE"/>
    <property type="match status" value="1"/>
</dbReference>
<dbReference type="InterPro" id="IPR000073">
    <property type="entry name" value="AB_hydrolase_1"/>
</dbReference>
<dbReference type="AlphaFoldDB" id="A0A944DQU6"/>
<sequence>MTRSVVVMLPGLLCDEAVWACQREALADVECIVPSFGALASIEAMASHVLATVPDTRFSLVGHSMGGRVALDMVRQAPQRIARLALLDSGVDPLAEGAAGAEERRQRMALLALARSAGMRTMGRQWAAGMVHPAHCNTPIFEAILDMIERKSPAIFEAQLQALLERPDARPVLAALRCPTLLLCGRQDGWSPLARHRQMHALLPDSRLVVVEDAGHMTTMEQPQAVSAALIEWLGMPDAGH</sequence>
<dbReference type="Gene3D" id="3.40.50.1820">
    <property type="entry name" value="alpha/beta hydrolase"/>
    <property type="match status" value="1"/>
</dbReference>
<dbReference type="InterPro" id="IPR050228">
    <property type="entry name" value="Carboxylesterase_BioH"/>
</dbReference>
<dbReference type="Pfam" id="PF12697">
    <property type="entry name" value="Abhydrolase_6"/>
    <property type="match status" value="1"/>
</dbReference>
<dbReference type="InterPro" id="IPR029058">
    <property type="entry name" value="AB_hydrolase_fold"/>
</dbReference>
<comment type="caution">
    <text evidence="2">The sequence shown here is derived from an EMBL/GenBank/DDBJ whole genome shotgun (WGS) entry which is preliminary data.</text>
</comment>
<dbReference type="EMBL" id="JAEKFT010000022">
    <property type="protein sequence ID" value="MBT0962929.1"/>
    <property type="molecule type" value="Genomic_DNA"/>
</dbReference>
<dbReference type="SUPFAM" id="SSF53474">
    <property type="entry name" value="alpha/beta-Hydrolases"/>
    <property type="match status" value="1"/>
</dbReference>
<keyword evidence="3" id="KW-1185">Reference proteome</keyword>
<organism evidence="2 3">
    <name type="scientific">Denitromonas iodatirespirans</name>
    <dbReference type="NCBI Taxonomy" id="2795389"/>
    <lineage>
        <taxon>Bacteria</taxon>
        <taxon>Pseudomonadati</taxon>
        <taxon>Pseudomonadota</taxon>
        <taxon>Betaproteobacteria</taxon>
        <taxon>Rhodocyclales</taxon>
        <taxon>Zoogloeaceae</taxon>
        <taxon>Denitromonas</taxon>
    </lineage>
</organism>
<dbReference type="PRINTS" id="PR00111">
    <property type="entry name" value="ABHYDROLASE"/>
</dbReference>